<dbReference type="Proteomes" id="UP001204376">
    <property type="component" value="Unassembled WGS sequence"/>
</dbReference>
<evidence type="ECO:0000313" key="1">
    <source>
        <dbReference type="EMBL" id="MCQ6960022.1"/>
    </source>
</evidence>
<protein>
    <submittedName>
        <fullName evidence="1">Uncharacterized protein</fullName>
    </submittedName>
</protein>
<dbReference type="RefSeq" id="WP_256540210.1">
    <property type="nucleotide sequence ID" value="NZ_JANHOH010000005.1"/>
</dbReference>
<comment type="caution">
    <text evidence="1">The sequence shown here is derived from an EMBL/GenBank/DDBJ whole genome shotgun (WGS) entry which is preliminary data.</text>
</comment>
<sequence length="58" mass="6256">MKENLKNEESKKKGQVIVVSEAALAKEKSDLTPKERCEADHVGRCGACDDDGTFTACA</sequence>
<keyword evidence="2" id="KW-1185">Reference proteome</keyword>
<evidence type="ECO:0000313" key="2">
    <source>
        <dbReference type="Proteomes" id="UP001204376"/>
    </source>
</evidence>
<name>A0ABT1T6D1_9SPHI</name>
<organism evidence="1 2">
    <name type="scientific">Mucilaginibacter aquariorum</name>
    <dbReference type="NCBI Taxonomy" id="2967225"/>
    <lineage>
        <taxon>Bacteria</taxon>
        <taxon>Pseudomonadati</taxon>
        <taxon>Bacteroidota</taxon>
        <taxon>Sphingobacteriia</taxon>
        <taxon>Sphingobacteriales</taxon>
        <taxon>Sphingobacteriaceae</taxon>
        <taxon>Mucilaginibacter</taxon>
    </lineage>
</organism>
<gene>
    <name evidence="1" type="ORF">NPE20_18735</name>
</gene>
<reference evidence="1 2" key="1">
    <citation type="submission" date="2022-07" db="EMBL/GenBank/DDBJ databases">
        <title>Mucilaginibacter sp. JC4.</title>
        <authorList>
            <person name="Le V."/>
            <person name="Ko S.-R."/>
            <person name="Ahn C.-Y."/>
            <person name="Oh H.-M."/>
        </authorList>
    </citation>
    <scope>NUCLEOTIDE SEQUENCE [LARGE SCALE GENOMIC DNA]</scope>
    <source>
        <strain evidence="1 2">JC4</strain>
    </source>
</reference>
<proteinExistence type="predicted"/>
<accession>A0ABT1T6D1</accession>
<dbReference type="EMBL" id="JANHOH010000005">
    <property type="protein sequence ID" value="MCQ6960022.1"/>
    <property type="molecule type" value="Genomic_DNA"/>
</dbReference>